<feature type="region of interest" description="Disordered" evidence="1">
    <location>
        <begin position="1"/>
        <end position="32"/>
    </location>
</feature>
<feature type="region of interest" description="Disordered" evidence="1">
    <location>
        <begin position="233"/>
        <end position="286"/>
    </location>
</feature>
<evidence type="ECO:0000313" key="3">
    <source>
        <dbReference type="Proteomes" id="UP001642900"/>
    </source>
</evidence>
<dbReference type="Proteomes" id="UP001642900">
    <property type="component" value="Unassembled WGS sequence"/>
</dbReference>
<gene>
    <name evidence="2" type="ORF">G6N73_24450</name>
</gene>
<proteinExistence type="predicted"/>
<dbReference type="AlphaFoldDB" id="A0A6G4WJF4"/>
<reference evidence="2 3" key="1">
    <citation type="submission" date="2020-02" db="EMBL/GenBank/DDBJ databases">
        <title>Genome sequence of strain CCNWXJ40-4.</title>
        <authorList>
            <person name="Gao J."/>
            <person name="Sun J."/>
        </authorList>
    </citation>
    <scope>NUCLEOTIDE SEQUENCE [LARGE SCALE GENOMIC DNA]</scope>
    <source>
        <strain evidence="2 3">CCNWXJ 40-4</strain>
    </source>
</reference>
<protein>
    <submittedName>
        <fullName evidence="2">Effector protein NopP</fullName>
    </submittedName>
</protein>
<evidence type="ECO:0000256" key="1">
    <source>
        <dbReference type="SAM" id="MobiDB-lite"/>
    </source>
</evidence>
<keyword evidence="3" id="KW-1185">Reference proteome</keyword>
<comment type="caution">
    <text evidence="2">The sequence shown here is derived from an EMBL/GenBank/DDBJ whole genome shotgun (WGS) entry which is preliminary data.</text>
</comment>
<organism evidence="2 3">
    <name type="scientific">Allomesorhizobium camelthorni</name>
    <dbReference type="NCBI Taxonomy" id="475069"/>
    <lineage>
        <taxon>Bacteria</taxon>
        <taxon>Pseudomonadati</taxon>
        <taxon>Pseudomonadota</taxon>
        <taxon>Alphaproteobacteria</taxon>
        <taxon>Hyphomicrobiales</taxon>
        <taxon>Phyllobacteriaceae</taxon>
        <taxon>Allomesorhizobium</taxon>
    </lineage>
</organism>
<feature type="compositionally biased region" description="Polar residues" evidence="1">
    <location>
        <begin position="22"/>
        <end position="32"/>
    </location>
</feature>
<evidence type="ECO:0000313" key="2">
    <source>
        <dbReference type="EMBL" id="NGO54250.1"/>
    </source>
</evidence>
<name>A0A6G4WJF4_9HYPH</name>
<sequence length="286" mass="31883">MYGRIGGSSDVHYTRSGEVDETNQSGAAGQTDAGSQRFANMFARMHLAGGDSTGSSSSAATPAYSLRSRPPVVEIDRSSFRREVKHFHGDEITHIADNPQEYSDFVSARARRTADVAEQYGTTRDTEHARYFSYQLGNQSAGLLRTEGGFSMTEFESENWRERFPGRTEITSTVDLQVVHPLVENAGDILLEHQLRMDGERPLLNWRPANPEAQARAAMMGFAELDDCNMVLDPTQHPEKWTKNSAGEWQRANKPPLYLSKTEDSESSDTESAPSSPRYSSEDDFM</sequence>
<dbReference type="EMBL" id="JAAKZF010000047">
    <property type="protein sequence ID" value="NGO54250.1"/>
    <property type="molecule type" value="Genomic_DNA"/>
</dbReference>
<accession>A0A6G4WJF4</accession>